<dbReference type="Proteomes" id="UP001238163">
    <property type="component" value="Unassembled WGS sequence"/>
</dbReference>
<evidence type="ECO:0000259" key="2">
    <source>
        <dbReference type="Pfam" id="PF03629"/>
    </source>
</evidence>
<sequence>MSTAAIQSFLMLGQSNMAGRGDLGVVPDIVHPDILMLRDHGWVPMREPINPDRPFAGVGLAASFAEEFVKADGGRVGLIPCADGGTCLDQWAVGGALYSQALRRARQAQQDSHIVGILWHQGENDSHSQADADAYEEKFTCIMDSLTHELGITEVPLVLGEIGEFAGQYQNGRCRFFPLVNAALHRLAQSRPHCAIASAVGLTPREDLIHFDSPSCRTFGRRYFAAYQCLRTATPC</sequence>
<keyword evidence="4" id="KW-1185">Reference proteome</keyword>
<feature type="domain" description="Sialate O-acetylesterase" evidence="2">
    <location>
        <begin position="8"/>
        <end position="228"/>
    </location>
</feature>
<dbReference type="Gene3D" id="3.40.50.1110">
    <property type="entry name" value="SGNH hydrolase"/>
    <property type="match status" value="1"/>
</dbReference>
<evidence type="ECO:0000313" key="4">
    <source>
        <dbReference type="Proteomes" id="UP001238163"/>
    </source>
</evidence>
<dbReference type="RefSeq" id="WP_307260074.1">
    <property type="nucleotide sequence ID" value="NZ_JAUSVL010000001.1"/>
</dbReference>
<dbReference type="PANTHER" id="PTHR31988:SF19">
    <property type="entry name" value="9-O-ACETYL-N-ACETYLNEURAMINIC ACID DEACETYLASE-RELATED"/>
    <property type="match status" value="1"/>
</dbReference>
<accession>A0AAE3VEG0</accession>
<dbReference type="Pfam" id="PF03629">
    <property type="entry name" value="SASA"/>
    <property type="match status" value="1"/>
</dbReference>
<dbReference type="GO" id="GO:0016788">
    <property type="term" value="F:hydrolase activity, acting on ester bonds"/>
    <property type="evidence" value="ECO:0007669"/>
    <property type="project" value="UniProtKB-ARBA"/>
</dbReference>
<reference evidence="3" key="1">
    <citation type="submission" date="2023-07" db="EMBL/GenBank/DDBJ databases">
        <title>Genomic Encyclopedia of Type Strains, Phase IV (KMG-IV): sequencing the most valuable type-strain genomes for metagenomic binning, comparative biology and taxonomic classification.</title>
        <authorList>
            <person name="Goeker M."/>
        </authorList>
    </citation>
    <scope>NUCLEOTIDE SEQUENCE</scope>
    <source>
        <strain evidence="3">DSM 24202</strain>
    </source>
</reference>
<comment type="caution">
    <text evidence="3">The sequence shown here is derived from an EMBL/GenBank/DDBJ whole genome shotgun (WGS) entry which is preliminary data.</text>
</comment>
<gene>
    <name evidence="3" type="ORF">J3R75_000846</name>
</gene>
<dbReference type="EMBL" id="JAUSVL010000001">
    <property type="protein sequence ID" value="MDQ0288739.1"/>
    <property type="molecule type" value="Genomic_DNA"/>
</dbReference>
<organism evidence="3 4">
    <name type="scientific">Oligosphaera ethanolica</name>
    <dbReference type="NCBI Taxonomy" id="760260"/>
    <lineage>
        <taxon>Bacteria</taxon>
        <taxon>Pseudomonadati</taxon>
        <taxon>Lentisphaerota</taxon>
        <taxon>Oligosphaeria</taxon>
        <taxon>Oligosphaerales</taxon>
        <taxon>Oligosphaeraceae</taxon>
        <taxon>Oligosphaera</taxon>
    </lineage>
</organism>
<keyword evidence="1" id="KW-0378">Hydrolase</keyword>
<dbReference type="InterPro" id="IPR052940">
    <property type="entry name" value="Carb_Esterase_6"/>
</dbReference>
<proteinExistence type="predicted"/>
<dbReference type="InterPro" id="IPR005181">
    <property type="entry name" value="SASA"/>
</dbReference>
<evidence type="ECO:0000313" key="3">
    <source>
        <dbReference type="EMBL" id="MDQ0288739.1"/>
    </source>
</evidence>
<dbReference type="PANTHER" id="PTHR31988">
    <property type="entry name" value="ESTERASE, PUTATIVE (DUF303)-RELATED"/>
    <property type="match status" value="1"/>
</dbReference>
<evidence type="ECO:0000256" key="1">
    <source>
        <dbReference type="ARBA" id="ARBA00022801"/>
    </source>
</evidence>
<dbReference type="SUPFAM" id="SSF52266">
    <property type="entry name" value="SGNH hydrolase"/>
    <property type="match status" value="1"/>
</dbReference>
<name>A0AAE3VEG0_9BACT</name>
<dbReference type="InterPro" id="IPR036514">
    <property type="entry name" value="SGNH_hydro_sf"/>
</dbReference>
<dbReference type="AlphaFoldDB" id="A0AAE3VEG0"/>
<protein>
    <recommendedName>
        <fullName evidence="2">Sialate O-acetylesterase domain-containing protein</fullName>
    </recommendedName>
</protein>